<evidence type="ECO:0000256" key="12">
    <source>
        <dbReference type="ARBA" id="ARBA00047973"/>
    </source>
</evidence>
<dbReference type="Pfam" id="PF03737">
    <property type="entry name" value="RraA-like"/>
    <property type="match status" value="1"/>
</dbReference>
<keyword evidence="15" id="KW-1185">Reference proteome</keyword>
<dbReference type="SUPFAM" id="SSF89562">
    <property type="entry name" value="RraA-like"/>
    <property type="match status" value="1"/>
</dbReference>
<reference evidence="14 15" key="1">
    <citation type="submission" date="2017-09" db="EMBL/GenBank/DDBJ databases">
        <authorList>
            <person name="Ehlers B."/>
            <person name="Leendertz F.H."/>
        </authorList>
    </citation>
    <scope>NUCLEOTIDE SEQUENCE [LARGE SCALE GENOMIC DNA]</scope>
    <source>
        <strain evidence="14 15">DSM 46844</strain>
    </source>
</reference>
<evidence type="ECO:0000256" key="9">
    <source>
        <dbReference type="ARBA" id="ARBA00029596"/>
    </source>
</evidence>
<dbReference type="GO" id="GO:0046872">
    <property type="term" value="F:metal ion binding"/>
    <property type="evidence" value="ECO:0007669"/>
    <property type="project" value="UniProtKB-KW"/>
</dbReference>
<feature type="binding site" evidence="13">
    <location>
        <position position="110"/>
    </location>
    <ligand>
        <name>substrate</name>
    </ligand>
</feature>
<dbReference type="GO" id="GO:0047443">
    <property type="term" value="F:4-hydroxy-4-methyl-2-oxoglutarate aldolase activity"/>
    <property type="evidence" value="ECO:0007669"/>
    <property type="project" value="UniProtKB-EC"/>
</dbReference>
<evidence type="ECO:0000256" key="8">
    <source>
        <dbReference type="ARBA" id="ARBA00025046"/>
    </source>
</evidence>
<evidence type="ECO:0000313" key="15">
    <source>
        <dbReference type="Proteomes" id="UP000219514"/>
    </source>
</evidence>
<dbReference type="InterPro" id="IPR005493">
    <property type="entry name" value="RraA/RraA-like"/>
</dbReference>
<evidence type="ECO:0000256" key="5">
    <source>
        <dbReference type="ARBA" id="ARBA00012213"/>
    </source>
</evidence>
<dbReference type="PANTHER" id="PTHR33254:SF4">
    <property type="entry name" value="4-HYDROXY-4-METHYL-2-OXOGLUTARATE ALDOLASE 3-RELATED"/>
    <property type="match status" value="1"/>
</dbReference>
<evidence type="ECO:0000256" key="11">
    <source>
        <dbReference type="ARBA" id="ARBA00032305"/>
    </source>
</evidence>
<accession>A0A285EIF6</accession>
<evidence type="ECO:0000256" key="6">
    <source>
        <dbReference type="ARBA" id="ARBA00012947"/>
    </source>
</evidence>
<feature type="binding site" evidence="13">
    <location>
        <begin position="88"/>
        <end position="91"/>
    </location>
    <ligand>
        <name>substrate</name>
    </ligand>
</feature>
<comment type="catalytic activity">
    <reaction evidence="1">
        <text>4-hydroxy-4-methyl-2-oxoglutarate = 2 pyruvate</text>
        <dbReference type="Rhea" id="RHEA:22748"/>
        <dbReference type="ChEBI" id="CHEBI:15361"/>
        <dbReference type="ChEBI" id="CHEBI:58276"/>
        <dbReference type="EC" id="4.1.3.17"/>
    </reaction>
</comment>
<feature type="binding site" evidence="13">
    <location>
        <position position="111"/>
    </location>
    <ligand>
        <name>Mg(2+)</name>
        <dbReference type="ChEBI" id="CHEBI:18420"/>
    </ligand>
</feature>
<dbReference type="Proteomes" id="UP000219514">
    <property type="component" value="Unassembled WGS sequence"/>
</dbReference>
<dbReference type="CDD" id="cd16841">
    <property type="entry name" value="RraA_family"/>
    <property type="match status" value="1"/>
</dbReference>
<evidence type="ECO:0000256" key="1">
    <source>
        <dbReference type="ARBA" id="ARBA00001342"/>
    </source>
</evidence>
<comment type="catalytic activity">
    <reaction evidence="12">
        <text>oxaloacetate + H(+) = pyruvate + CO2</text>
        <dbReference type="Rhea" id="RHEA:15641"/>
        <dbReference type="ChEBI" id="CHEBI:15361"/>
        <dbReference type="ChEBI" id="CHEBI:15378"/>
        <dbReference type="ChEBI" id="CHEBI:16452"/>
        <dbReference type="ChEBI" id="CHEBI:16526"/>
        <dbReference type="EC" id="4.1.1.112"/>
    </reaction>
</comment>
<proteinExistence type="inferred from homology"/>
<evidence type="ECO:0000256" key="2">
    <source>
        <dbReference type="ARBA" id="ARBA00001968"/>
    </source>
</evidence>
<comment type="function">
    <text evidence="8">Catalyzes the aldol cleavage of 4-hydroxy-4-methyl-2-oxoglutarate (HMG) into 2 molecules of pyruvate. Also contains a secondary oxaloacetate (OAA) decarboxylase activity due to the common pyruvate enolate transition state formed following C-C bond cleavage in the retro-aldol and decarboxylation reactions.</text>
</comment>
<dbReference type="RefSeq" id="WP_097207729.1">
    <property type="nucleotide sequence ID" value="NZ_JACHXB010000007.1"/>
</dbReference>
<evidence type="ECO:0000256" key="3">
    <source>
        <dbReference type="ARBA" id="ARBA00008621"/>
    </source>
</evidence>
<dbReference type="EMBL" id="OBDO01000008">
    <property type="protein sequence ID" value="SNX97781.1"/>
    <property type="molecule type" value="Genomic_DNA"/>
</dbReference>
<dbReference type="InterPro" id="IPR036704">
    <property type="entry name" value="RraA/RraA-like_sf"/>
</dbReference>
<dbReference type="GO" id="GO:0008948">
    <property type="term" value="F:oxaloacetate decarboxylase activity"/>
    <property type="evidence" value="ECO:0007669"/>
    <property type="project" value="UniProtKB-EC"/>
</dbReference>
<dbReference type="EC" id="4.1.1.112" evidence="6"/>
<dbReference type="AlphaFoldDB" id="A0A285EIF6"/>
<comment type="cofactor">
    <cofactor evidence="13">
        <name>Mg(2+)</name>
        <dbReference type="ChEBI" id="CHEBI:18420"/>
    </cofactor>
</comment>
<evidence type="ECO:0000256" key="4">
    <source>
        <dbReference type="ARBA" id="ARBA00011233"/>
    </source>
</evidence>
<sequence>MSGWSAELVTRAAHLGASTVHEAAGRIGALPSSISALYREQPPIAGPAVTVLCPDGDNLWLHRAIYTAAPGDVLVVEVGTGEDFGYWGEVMATAAQARGIAGLVISGCVRDAVQMQGLGFPVWSTGTCIRGTVKDPLRPGAIGGRLRLGDVLVAPGDLVVADADGVVVVPADAAEAAVAAGEARERKEAGVMEQLRAGATTLELFGLPSGVDR</sequence>
<evidence type="ECO:0000313" key="14">
    <source>
        <dbReference type="EMBL" id="SNX97781.1"/>
    </source>
</evidence>
<dbReference type="EC" id="4.1.3.17" evidence="5"/>
<comment type="subunit">
    <text evidence="4">Homotrimer.</text>
</comment>
<dbReference type="OrthoDB" id="943692at2"/>
<evidence type="ECO:0000256" key="10">
    <source>
        <dbReference type="ARBA" id="ARBA00030169"/>
    </source>
</evidence>
<dbReference type="Gene3D" id="3.50.30.40">
    <property type="entry name" value="Ribonuclease E inhibitor RraA/RraA-like"/>
    <property type="match status" value="1"/>
</dbReference>
<comment type="similarity">
    <text evidence="3">Belongs to the class II aldolase/RraA-like family.</text>
</comment>
<name>A0A285EIF6_9ACTN</name>
<dbReference type="PANTHER" id="PTHR33254">
    <property type="entry name" value="4-HYDROXY-4-METHYL-2-OXOGLUTARATE ALDOLASE 3-RELATED"/>
    <property type="match status" value="1"/>
</dbReference>
<keyword evidence="13" id="KW-0460">Magnesium</keyword>
<organism evidence="14 15">
    <name type="scientific">Geodermatophilus sabuli</name>
    <dbReference type="NCBI Taxonomy" id="1564158"/>
    <lineage>
        <taxon>Bacteria</taxon>
        <taxon>Bacillati</taxon>
        <taxon>Actinomycetota</taxon>
        <taxon>Actinomycetes</taxon>
        <taxon>Geodermatophilales</taxon>
        <taxon>Geodermatophilaceae</taxon>
        <taxon>Geodermatophilus</taxon>
    </lineage>
</organism>
<evidence type="ECO:0000256" key="7">
    <source>
        <dbReference type="ARBA" id="ARBA00016549"/>
    </source>
</evidence>
<comment type="cofactor">
    <cofactor evidence="2">
        <name>a divalent metal cation</name>
        <dbReference type="ChEBI" id="CHEBI:60240"/>
    </cofactor>
</comment>
<protein>
    <recommendedName>
        <fullName evidence="7">Putative 4-hydroxy-4-methyl-2-oxoglutarate aldolase</fullName>
        <ecNumber evidence="6">4.1.1.112</ecNumber>
        <ecNumber evidence="5">4.1.3.17</ecNumber>
    </recommendedName>
    <alternativeName>
        <fullName evidence="11">Oxaloacetate decarboxylase</fullName>
    </alternativeName>
    <alternativeName>
        <fullName evidence="9">Regulator of ribonuclease activity homolog</fullName>
    </alternativeName>
    <alternativeName>
        <fullName evidence="10">RraA-like protein</fullName>
    </alternativeName>
</protein>
<gene>
    <name evidence="14" type="ORF">SAMN06893097_108146</name>
</gene>
<evidence type="ECO:0000256" key="13">
    <source>
        <dbReference type="PIRSR" id="PIRSR605493-1"/>
    </source>
</evidence>
<keyword evidence="13" id="KW-0479">Metal-binding</keyword>